<organism evidence="1 2">
    <name type="scientific">Candidatus Wolfebacteria bacterium GW2011_GWA2_47_9b</name>
    <dbReference type="NCBI Taxonomy" id="1619005"/>
    <lineage>
        <taxon>Bacteria</taxon>
        <taxon>Candidatus Wolfeibacteriota</taxon>
    </lineage>
</organism>
<evidence type="ECO:0000313" key="1">
    <source>
        <dbReference type="EMBL" id="KKU90395.1"/>
    </source>
</evidence>
<dbReference type="Proteomes" id="UP000033882">
    <property type="component" value="Unassembled WGS sequence"/>
</dbReference>
<accession>A0A0G1X7P6</accession>
<dbReference type="EMBL" id="LCPB01000003">
    <property type="protein sequence ID" value="KKU90395.1"/>
    <property type="molecule type" value="Genomic_DNA"/>
</dbReference>
<reference evidence="1 2" key="1">
    <citation type="journal article" date="2015" name="Nature">
        <title>rRNA introns, odd ribosomes, and small enigmatic genomes across a large radiation of phyla.</title>
        <authorList>
            <person name="Brown C.T."/>
            <person name="Hug L.A."/>
            <person name="Thomas B.C."/>
            <person name="Sharon I."/>
            <person name="Castelle C.J."/>
            <person name="Singh A."/>
            <person name="Wilkins M.J."/>
            <person name="Williams K.H."/>
            <person name="Banfield J.F."/>
        </authorList>
    </citation>
    <scope>NUCLEOTIDE SEQUENCE [LARGE SCALE GENOMIC DNA]</scope>
</reference>
<dbReference type="PATRIC" id="fig|1619005.3.peg.218"/>
<gene>
    <name evidence="1" type="ORF">UY19_C0003G0050</name>
</gene>
<protein>
    <submittedName>
        <fullName evidence="1">Uncharacterized protein</fullName>
    </submittedName>
</protein>
<name>A0A0G1X7P6_9BACT</name>
<proteinExistence type="predicted"/>
<dbReference type="AlphaFoldDB" id="A0A0G1X7P6"/>
<sequence>MELVGYTEEEERQIMEINKIRDPEALAKAKEDFEARTGKEFPCIVLALNIDTMFAESRVSRGEFEKWVADGFPGGYRSGARRFF</sequence>
<evidence type="ECO:0000313" key="2">
    <source>
        <dbReference type="Proteomes" id="UP000033882"/>
    </source>
</evidence>
<comment type="caution">
    <text evidence="1">The sequence shown here is derived from an EMBL/GenBank/DDBJ whole genome shotgun (WGS) entry which is preliminary data.</text>
</comment>